<evidence type="ECO:0000313" key="3">
    <source>
        <dbReference type="Proteomes" id="UP001056855"/>
    </source>
</evidence>
<gene>
    <name evidence="2" type="ORF">NGM29_04185</name>
</gene>
<evidence type="ECO:0000256" key="1">
    <source>
        <dbReference type="SAM" id="Phobius"/>
    </source>
</evidence>
<keyword evidence="1" id="KW-0812">Transmembrane</keyword>
<name>A0A9E7NCL2_9EURY</name>
<dbReference type="KEGG" id="sawl:NGM29_04185"/>
<organism evidence="2 3">
    <name type="scientific">Natronosalvus rutilus</name>
    <dbReference type="NCBI Taxonomy" id="2953753"/>
    <lineage>
        <taxon>Archaea</taxon>
        <taxon>Methanobacteriati</taxon>
        <taxon>Methanobacteriota</taxon>
        <taxon>Stenosarchaea group</taxon>
        <taxon>Halobacteria</taxon>
        <taxon>Halobacteriales</taxon>
        <taxon>Natrialbaceae</taxon>
        <taxon>Natronosalvus</taxon>
    </lineage>
</organism>
<keyword evidence="1" id="KW-1133">Transmembrane helix</keyword>
<evidence type="ECO:0000313" key="2">
    <source>
        <dbReference type="EMBL" id="UTF54484.1"/>
    </source>
</evidence>
<accession>A0A9E7NCL2</accession>
<dbReference type="Proteomes" id="UP001056855">
    <property type="component" value="Chromosome"/>
</dbReference>
<dbReference type="RefSeq" id="WP_254159148.1">
    <property type="nucleotide sequence ID" value="NZ_CP100355.1"/>
</dbReference>
<dbReference type="GeneID" id="73289217"/>
<dbReference type="AlphaFoldDB" id="A0A9E7NCL2"/>
<feature type="transmembrane region" description="Helical" evidence="1">
    <location>
        <begin position="94"/>
        <end position="115"/>
    </location>
</feature>
<reference evidence="2" key="1">
    <citation type="submission" date="2022-06" db="EMBL/GenBank/DDBJ databases">
        <title>Diverse halophilic archaea isolated from saline environments.</title>
        <authorList>
            <person name="Cui H.-L."/>
        </authorList>
    </citation>
    <scope>NUCLEOTIDE SEQUENCE</scope>
    <source>
        <strain evidence="2">WLHS1</strain>
    </source>
</reference>
<feature type="transmembrane region" description="Helical" evidence="1">
    <location>
        <begin position="127"/>
        <end position="152"/>
    </location>
</feature>
<keyword evidence="3" id="KW-1185">Reference proteome</keyword>
<dbReference type="EMBL" id="CP100355">
    <property type="protein sequence ID" value="UTF54484.1"/>
    <property type="molecule type" value="Genomic_DNA"/>
</dbReference>
<feature type="transmembrane region" description="Helical" evidence="1">
    <location>
        <begin position="51"/>
        <end position="73"/>
    </location>
</feature>
<keyword evidence="1" id="KW-0472">Membrane</keyword>
<proteinExistence type="predicted"/>
<sequence>MYSDESGRSTLDPRMVQRVTKLGLASAAVVVVLWVATLLPGAGWLVPGTPLTVAALMSAVATLAVVGLLLLLAPALADLVKTGLRDAPEVAERVASVTRVATVLAAVLVAHRGLAAAVTPLLGGFGWLYDVVFLLLALPLLVALAVVLYGSLEPTADLFATKLVGSHNERSGLESS</sequence>
<feature type="transmembrane region" description="Helical" evidence="1">
    <location>
        <begin position="21"/>
        <end position="45"/>
    </location>
</feature>
<protein>
    <submittedName>
        <fullName evidence="2">Uncharacterized protein</fullName>
    </submittedName>
</protein>